<dbReference type="Proteomes" id="UP000007755">
    <property type="component" value="Unassembled WGS sequence"/>
</dbReference>
<evidence type="ECO:0000313" key="2">
    <source>
        <dbReference type="Proteomes" id="UP000007755"/>
    </source>
</evidence>
<dbReference type="AlphaFoldDB" id="F4WLJ4"/>
<reference evidence="1" key="1">
    <citation type="submission" date="2011-02" db="EMBL/GenBank/DDBJ databases">
        <title>The genome of the leaf-cutting ant Acromyrmex echinatior suggests key adaptations to social evolution and fungus farming.</title>
        <authorList>
            <person name="Nygaard S."/>
            <person name="Zhang G."/>
        </authorList>
    </citation>
    <scope>NUCLEOTIDE SEQUENCE</scope>
</reference>
<gene>
    <name evidence="1" type="ORF">G5I_06621</name>
</gene>
<organism evidence="2">
    <name type="scientific">Acromyrmex echinatior</name>
    <name type="common">Panamanian leafcutter ant</name>
    <name type="synonym">Acromyrmex octospinosus echinatior</name>
    <dbReference type="NCBI Taxonomy" id="103372"/>
    <lineage>
        <taxon>Eukaryota</taxon>
        <taxon>Metazoa</taxon>
        <taxon>Ecdysozoa</taxon>
        <taxon>Arthropoda</taxon>
        <taxon>Hexapoda</taxon>
        <taxon>Insecta</taxon>
        <taxon>Pterygota</taxon>
        <taxon>Neoptera</taxon>
        <taxon>Endopterygota</taxon>
        <taxon>Hymenoptera</taxon>
        <taxon>Apocrita</taxon>
        <taxon>Aculeata</taxon>
        <taxon>Formicoidea</taxon>
        <taxon>Formicidae</taxon>
        <taxon>Myrmicinae</taxon>
        <taxon>Acromyrmex</taxon>
    </lineage>
</organism>
<dbReference type="EMBL" id="GL888208">
    <property type="protein sequence ID" value="EGI64930.1"/>
    <property type="molecule type" value="Genomic_DNA"/>
</dbReference>
<proteinExistence type="predicted"/>
<evidence type="ECO:0000313" key="1">
    <source>
        <dbReference type="EMBL" id="EGI64930.1"/>
    </source>
</evidence>
<keyword evidence="2" id="KW-1185">Reference proteome</keyword>
<protein>
    <submittedName>
        <fullName evidence="1">Uncharacterized protein</fullName>
    </submittedName>
</protein>
<sequence>MGSASTRPRGCVVTGTLYAIYAPPTAATAVNPLTFTENSTKKTLQGIKVLVLNFYKGCQTTFRALAISWKNKKHFLSFQRNAILWCYKSERQKYQEDTYQLPMSAYRTVLQAAFSKCRSRLVNPKLIFNTNLEIILLDYQNNYVEYSSIADNVAKNF</sequence>
<dbReference type="InParanoid" id="F4WLJ4"/>
<name>F4WLJ4_ACREC</name>
<accession>F4WLJ4</accession>